<evidence type="ECO:0000313" key="3">
    <source>
        <dbReference type="EMBL" id="MBB6254593.1"/>
    </source>
</evidence>
<dbReference type="AlphaFoldDB" id="A0A7X0EF58"/>
<dbReference type="SUPFAM" id="SSF89796">
    <property type="entry name" value="CoA-transferase family III (CaiB/BaiF)"/>
    <property type="match status" value="1"/>
</dbReference>
<evidence type="ECO:0000256" key="2">
    <source>
        <dbReference type="SAM" id="MobiDB-lite"/>
    </source>
</evidence>
<comment type="caution">
    <text evidence="3">The sequence shown here is derived from an EMBL/GenBank/DDBJ whole genome shotgun (WGS) entry which is preliminary data.</text>
</comment>
<dbReference type="RefSeq" id="WP_184807121.1">
    <property type="nucleotide sequence ID" value="NZ_JACIIZ010000018.1"/>
</dbReference>
<keyword evidence="4" id="KW-1185">Reference proteome</keyword>
<dbReference type="InterPro" id="IPR044855">
    <property type="entry name" value="CoA-Trfase_III_dom3_sf"/>
</dbReference>
<dbReference type="Gene3D" id="3.40.50.10540">
    <property type="entry name" value="Crotonobetainyl-coa:carnitine coa-transferase, domain 1"/>
    <property type="match status" value="1"/>
</dbReference>
<name>A0A7X0EF58_9PROT</name>
<dbReference type="EMBL" id="JACIIZ010000018">
    <property type="protein sequence ID" value="MBB6254593.1"/>
    <property type="molecule type" value="Genomic_DNA"/>
</dbReference>
<dbReference type="InterPro" id="IPR050483">
    <property type="entry name" value="CoA-transferase_III_domain"/>
</dbReference>
<dbReference type="PANTHER" id="PTHR48207">
    <property type="entry name" value="SUCCINATE--HYDROXYMETHYLGLUTARATE COA-TRANSFERASE"/>
    <property type="match status" value="1"/>
</dbReference>
<dbReference type="InterPro" id="IPR003673">
    <property type="entry name" value="CoA-Trfase_fam_III"/>
</dbReference>
<proteinExistence type="predicted"/>
<reference evidence="3 4" key="1">
    <citation type="submission" date="2020-08" db="EMBL/GenBank/DDBJ databases">
        <title>Genomic Encyclopedia of Type Strains, Phase IV (KMG-IV): sequencing the most valuable type-strain genomes for metagenomic binning, comparative biology and taxonomic classification.</title>
        <authorList>
            <person name="Goeker M."/>
        </authorList>
    </citation>
    <scope>NUCLEOTIDE SEQUENCE [LARGE SCALE GENOMIC DNA]</scope>
    <source>
        <strain evidence="3 4">DSM 22198</strain>
    </source>
</reference>
<evidence type="ECO:0000256" key="1">
    <source>
        <dbReference type="ARBA" id="ARBA00022679"/>
    </source>
</evidence>
<dbReference type="Pfam" id="PF02515">
    <property type="entry name" value="CoA_transf_3"/>
    <property type="match status" value="1"/>
</dbReference>
<evidence type="ECO:0000313" key="4">
    <source>
        <dbReference type="Proteomes" id="UP000539175"/>
    </source>
</evidence>
<keyword evidence="1 3" id="KW-0808">Transferase</keyword>
<sequence length="425" mass="45322">MIQPPAVAPPPATGPLTGLKVLDMSRVLAGPSATQILGDLGADVVKVERPGQGDDTRGWGPPFLKDDTGQETTESAYYLSANRNKRSLTLDFTTPAGQALALQLIGHADVVVENYKTGTLGRYGLGYDDLRDAYPRLIYCSITGFGHTGPYAARAGYDYLVQGMGGFMSLTGEPEGQPLKAGVAIADLMTGTYAAIAILAALRHRDLTGRGQAIDLSLFDTQVAWLSHPGQFYLTSGQLAPRVGNAHPTIVPYQTFATSDGWIILAIGNDEQFARFCRLSGNAAWATDPQYATNQARVRNRDTLVPAVAAVIQKQTSEFWISALEPLGVPCGPINTIDKVFADPQVAARDMRVTLPHPLAGGTGAPGDGLPGTVDLIGSPMKFSDTPVNYRQAPPTLGQHTDAVLKDWLRLEDEDIGRLRQAGAL</sequence>
<organism evidence="3 4">
    <name type="scientific">Nitrospirillum iridis</name>
    <dbReference type="NCBI Taxonomy" id="765888"/>
    <lineage>
        <taxon>Bacteria</taxon>
        <taxon>Pseudomonadati</taxon>
        <taxon>Pseudomonadota</taxon>
        <taxon>Alphaproteobacteria</taxon>
        <taxon>Rhodospirillales</taxon>
        <taxon>Azospirillaceae</taxon>
        <taxon>Nitrospirillum</taxon>
    </lineage>
</organism>
<dbReference type="PANTHER" id="PTHR48207:SF3">
    <property type="entry name" value="SUCCINATE--HYDROXYMETHYLGLUTARATE COA-TRANSFERASE"/>
    <property type="match status" value="1"/>
</dbReference>
<dbReference type="Proteomes" id="UP000539175">
    <property type="component" value="Unassembled WGS sequence"/>
</dbReference>
<gene>
    <name evidence="3" type="ORF">FHS74_005183</name>
</gene>
<dbReference type="Gene3D" id="3.30.1540.10">
    <property type="entry name" value="formyl-coa transferase, domain 3"/>
    <property type="match status" value="1"/>
</dbReference>
<dbReference type="GO" id="GO:0008410">
    <property type="term" value="F:CoA-transferase activity"/>
    <property type="evidence" value="ECO:0007669"/>
    <property type="project" value="TreeGrafter"/>
</dbReference>
<feature type="region of interest" description="Disordered" evidence="2">
    <location>
        <begin position="50"/>
        <end position="69"/>
    </location>
</feature>
<dbReference type="InterPro" id="IPR023606">
    <property type="entry name" value="CoA-Trfase_III_dom_1_sf"/>
</dbReference>
<accession>A0A7X0EF58</accession>
<protein>
    <submittedName>
        <fullName evidence="3">Crotonobetainyl-CoA:carnitine CoA-transferase CaiB-like acyl-CoA transferase</fullName>
    </submittedName>
</protein>